<evidence type="ECO:0000313" key="1">
    <source>
        <dbReference type="EMBL" id="KZV86865.1"/>
    </source>
</evidence>
<keyword evidence="2" id="KW-1185">Reference proteome</keyword>
<name>A0A165EG89_EXIGL</name>
<organism evidence="1 2">
    <name type="scientific">Exidia glandulosa HHB12029</name>
    <dbReference type="NCBI Taxonomy" id="1314781"/>
    <lineage>
        <taxon>Eukaryota</taxon>
        <taxon>Fungi</taxon>
        <taxon>Dikarya</taxon>
        <taxon>Basidiomycota</taxon>
        <taxon>Agaricomycotina</taxon>
        <taxon>Agaricomycetes</taxon>
        <taxon>Auriculariales</taxon>
        <taxon>Exidiaceae</taxon>
        <taxon>Exidia</taxon>
    </lineage>
</organism>
<dbReference type="Proteomes" id="UP000077266">
    <property type="component" value="Unassembled WGS sequence"/>
</dbReference>
<evidence type="ECO:0000313" key="2">
    <source>
        <dbReference type="Proteomes" id="UP000077266"/>
    </source>
</evidence>
<accession>A0A165EG89</accession>
<protein>
    <submittedName>
        <fullName evidence="1">Uncharacterized protein</fullName>
    </submittedName>
</protein>
<proteinExistence type="predicted"/>
<dbReference type="AlphaFoldDB" id="A0A165EG89"/>
<reference evidence="1 2" key="1">
    <citation type="journal article" date="2016" name="Mol. Biol. Evol.">
        <title>Comparative Genomics of Early-Diverging Mushroom-Forming Fungi Provides Insights into the Origins of Lignocellulose Decay Capabilities.</title>
        <authorList>
            <person name="Nagy L.G."/>
            <person name="Riley R."/>
            <person name="Tritt A."/>
            <person name="Adam C."/>
            <person name="Daum C."/>
            <person name="Floudas D."/>
            <person name="Sun H."/>
            <person name="Yadav J.S."/>
            <person name="Pangilinan J."/>
            <person name="Larsson K.H."/>
            <person name="Matsuura K."/>
            <person name="Barry K."/>
            <person name="Labutti K."/>
            <person name="Kuo R."/>
            <person name="Ohm R.A."/>
            <person name="Bhattacharya S.S."/>
            <person name="Shirouzu T."/>
            <person name="Yoshinaga Y."/>
            <person name="Martin F.M."/>
            <person name="Grigoriev I.V."/>
            <person name="Hibbett D.S."/>
        </authorList>
    </citation>
    <scope>NUCLEOTIDE SEQUENCE [LARGE SCALE GENOMIC DNA]</scope>
    <source>
        <strain evidence="1 2">HHB12029</strain>
    </source>
</reference>
<sequence>MSPPPSPMMIGSTFVNGVQPAAFEEAVAKVVHPKNSNRRFPYEVGKLDLASSGDWRIFARWAQQPGQLGPDGMPVLVQIALSMSPPQRIPAECELPGPKQKGRPLRQHVAQVVFNHDWRSTEGVAFPGAILHYALWHAAGIQGNVMLTLETEMHGSFKEKKFCMVWIEHGVSRTLSLLMDGDTVKVVG</sequence>
<dbReference type="EMBL" id="KV426142">
    <property type="protein sequence ID" value="KZV86865.1"/>
    <property type="molecule type" value="Genomic_DNA"/>
</dbReference>
<gene>
    <name evidence="1" type="ORF">EXIGLDRAFT_216140</name>
</gene>
<dbReference type="InParanoid" id="A0A165EG89"/>